<dbReference type="GO" id="GO:0005524">
    <property type="term" value="F:ATP binding"/>
    <property type="evidence" value="ECO:0007669"/>
    <property type="project" value="UniProtKB-KW"/>
</dbReference>
<comment type="similarity">
    <text evidence="1">Belongs to the TrbE/VirB4 family.</text>
</comment>
<dbReference type="InterPro" id="IPR019476">
    <property type="entry name" value="T4SS_TraD_DNA-bd"/>
</dbReference>
<dbReference type="EMBL" id="AAJCUB010000026">
    <property type="protein sequence ID" value="ECK6930481.1"/>
    <property type="molecule type" value="Genomic_DNA"/>
</dbReference>
<evidence type="ECO:0000259" key="6">
    <source>
        <dbReference type="Pfam" id="PF03135"/>
    </source>
</evidence>
<dbReference type="InterPro" id="IPR051162">
    <property type="entry name" value="T4SS_component"/>
</dbReference>
<proteinExistence type="inferred from homology"/>
<feature type="domain" description="FtsK" evidence="5">
    <location>
        <begin position="430"/>
        <end position="488"/>
    </location>
</feature>
<protein>
    <submittedName>
        <fullName evidence="8">AAA family ATPase</fullName>
    </submittedName>
</protein>
<evidence type="ECO:0000256" key="1">
    <source>
        <dbReference type="ARBA" id="ARBA00006512"/>
    </source>
</evidence>
<dbReference type="Pfam" id="PF03135">
    <property type="entry name" value="CagE_TrbE_VirB"/>
    <property type="match status" value="1"/>
</dbReference>
<name>A0A5L8WLY2_CAMUP</name>
<dbReference type="RefSeq" id="WP_214148734.1">
    <property type="nucleotide sequence ID" value="NZ_JAHCYV010000018.1"/>
</dbReference>
<evidence type="ECO:0000259" key="7">
    <source>
        <dbReference type="Pfam" id="PF10412"/>
    </source>
</evidence>
<evidence type="ECO:0000259" key="5">
    <source>
        <dbReference type="Pfam" id="PF01580"/>
    </source>
</evidence>
<dbReference type="InterPro" id="IPR002543">
    <property type="entry name" value="FtsK_dom"/>
</dbReference>
<feature type="domain" description="CagE TrbE VirB component of type IV transporter system central" evidence="6">
    <location>
        <begin position="208"/>
        <end position="406"/>
    </location>
</feature>
<dbReference type="Pfam" id="PF10412">
    <property type="entry name" value="TrwB_AAD_bind"/>
    <property type="match status" value="1"/>
</dbReference>
<sequence length="844" mass="98282">MHTPTFLKRLKKKKELPSHLKKKSLSFFDFFKEINQGADKLLMLKEPKIFSLSEENNIICKYKQHYILTKDGNLSCGVELKGVSYSALSLEDELKYLETRINFFTKLHPQIEMNIIIKKEKVLEKNYQPLEHKNPYTKEIISKWQSNASIYKIRYFLMISTINKTLTGLMESFKDKTTKEKSEENKSEANLKNKLAILEETFNQIKSRLAIFNPRLMQNDEVINFYATYCNANKTKLKYSHEALSDSYLSSDLEFKKSHFIFETNEGKKIFARFISIKAYEGDNIQSLMTSNLLKNDNEFMIFIHLTPYHKDKAIKYIKDSGTFAQAMIKEEYAILSEQIKADKENLVQMSYSMLIQAESEKELEEKTNALKTILENQNLNIVRESLNQKALYFSFFPSRGNLNARKKCLKVSNLATITTFENEVSGFNRNDWGEEAVARFKHINGTPFMFNFHFLEYGDKPNGHTLIIGGTGAGKTTFTQFLMANLFKYDIDIFAMDKLRGMCAFTQYVNGEYHDSDELGFKFNPFSLEYSSENLAFLELWLGFMAGIKEEEHEAKNEIQKTLKRLYLSKKEGQTISLDDFIMSLPANQGTSLKLRFESYKDSIFNNKEDALNFEKQLSVLNMDSILTDKKIASLSAMYIFHKLKNKAKNYTHKRGFFCFIDELKDYLTEPTMSKKILEAILEVRKLGGVMCMGFQTIELFKEIPYGSTFINNIANFIIFPTNNQKELESLEEVIGLTPTELKFLATTSQNERKFLNKMKLRDESAYLDADLSRLGSHLKCFSSSSDNVMLIKELQKEFPTEWRKHYLRITNDPEEFQTRILSKQQNEREVLKEDKQITKEEE</sequence>
<evidence type="ECO:0000313" key="8">
    <source>
        <dbReference type="EMBL" id="ECK6930481.1"/>
    </source>
</evidence>
<keyword evidence="4" id="KW-0175">Coiled coil</keyword>
<gene>
    <name evidence="8" type="ORF">FSE91_06675</name>
</gene>
<dbReference type="Pfam" id="PF01580">
    <property type="entry name" value="FtsK_SpoIIIE"/>
    <property type="match status" value="1"/>
</dbReference>
<accession>A0A5L8WLY2</accession>
<feature type="coiled-coil region" evidence="4">
    <location>
        <begin position="181"/>
        <end position="208"/>
    </location>
</feature>
<dbReference type="PANTHER" id="PTHR30121:SF12">
    <property type="entry name" value="TYPE IV SECRETION SYSTEM PROTEIN CAGE"/>
    <property type="match status" value="1"/>
</dbReference>
<dbReference type="SUPFAM" id="SSF52540">
    <property type="entry name" value="P-loop containing nucleoside triphosphate hydrolases"/>
    <property type="match status" value="1"/>
</dbReference>
<comment type="caution">
    <text evidence="8">The sequence shown here is derived from an EMBL/GenBank/DDBJ whole genome shotgun (WGS) entry which is preliminary data.</text>
</comment>
<dbReference type="AlphaFoldDB" id="A0A5L8WLY2"/>
<organism evidence="8">
    <name type="scientific">Campylobacter upsaliensis</name>
    <dbReference type="NCBI Taxonomy" id="28080"/>
    <lineage>
        <taxon>Bacteria</taxon>
        <taxon>Pseudomonadati</taxon>
        <taxon>Campylobacterota</taxon>
        <taxon>Epsilonproteobacteria</taxon>
        <taxon>Campylobacterales</taxon>
        <taxon>Campylobacteraceae</taxon>
        <taxon>Campylobacter</taxon>
    </lineage>
</organism>
<dbReference type="InterPro" id="IPR018145">
    <property type="entry name" value="CagE_TrbE_VirB_cntrl_dom"/>
</dbReference>
<reference evidence="8" key="1">
    <citation type="submission" date="2019-08" db="EMBL/GenBank/DDBJ databases">
        <authorList>
            <consortium name="GenomeTrakr network: Whole genome sequencing for foodborne pathogen traceback"/>
        </authorList>
    </citation>
    <scope>NUCLEOTIDE SEQUENCE</scope>
    <source>
        <strain evidence="8">TTU_623</strain>
    </source>
</reference>
<keyword evidence="2" id="KW-0547">Nucleotide-binding</keyword>
<keyword evidence="3" id="KW-0067">ATP-binding</keyword>
<evidence type="ECO:0000256" key="3">
    <source>
        <dbReference type="ARBA" id="ARBA00022840"/>
    </source>
</evidence>
<dbReference type="InterPro" id="IPR027417">
    <property type="entry name" value="P-loop_NTPase"/>
</dbReference>
<dbReference type="PANTHER" id="PTHR30121">
    <property type="entry name" value="UNCHARACTERIZED PROTEIN YJGR-RELATED"/>
    <property type="match status" value="1"/>
</dbReference>
<evidence type="ECO:0000256" key="4">
    <source>
        <dbReference type="SAM" id="Coils"/>
    </source>
</evidence>
<feature type="domain" description="Type IV secretion system coupling protein TraD DNA-binding" evidence="7">
    <location>
        <begin position="652"/>
        <end position="747"/>
    </location>
</feature>
<dbReference type="Gene3D" id="3.40.50.300">
    <property type="entry name" value="P-loop containing nucleotide triphosphate hydrolases"/>
    <property type="match status" value="2"/>
</dbReference>
<evidence type="ECO:0000256" key="2">
    <source>
        <dbReference type="ARBA" id="ARBA00022741"/>
    </source>
</evidence>
<dbReference type="GO" id="GO:0003677">
    <property type="term" value="F:DNA binding"/>
    <property type="evidence" value="ECO:0007669"/>
    <property type="project" value="InterPro"/>
</dbReference>